<evidence type="ECO:0000256" key="1">
    <source>
        <dbReference type="ARBA" id="ARBA00038215"/>
    </source>
</evidence>
<comment type="caution">
    <text evidence="3">The sequence shown here is derived from an EMBL/GenBank/DDBJ whole genome shotgun (WGS) entry which is preliminary data.</text>
</comment>
<dbReference type="SUPFAM" id="SSF56601">
    <property type="entry name" value="beta-lactamase/transpeptidase-like"/>
    <property type="match status" value="1"/>
</dbReference>
<keyword evidence="4" id="KW-1185">Reference proteome</keyword>
<feature type="domain" description="Beta-lactamase-related" evidence="2">
    <location>
        <begin position="45"/>
        <end position="135"/>
    </location>
</feature>
<reference evidence="3" key="1">
    <citation type="submission" date="2020-05" db="EMBL/GenBank/DDBJ databases">
        <title>Phylogenomic resolution of chytrid fungi.</title>
        <authorList>
            <person name="Stajich J.E."/>
            <person name="Amses K."/>
            <person name="Simmons R."/>
            <person name="Seto K."/>
            <person name="Myers J."/>
            <person name="Bonds A."/>
            <person name="Quandt C.A."/>
            <person name="Barry K."/>
            <person name="Liu P."/>
            <person name="Grigoriev I."/>
            <person name="Longcore J.E."/>
            <person name="James T.Y."/>
        </authorList>
    </citation>
    <scope>NUCLEOTIDE SEQUENCE</scope>
    <source>
        <strain evidence="3">JEL0476</strain>
    </source>
</reference>
<dbReference type="InterPro" id="IPR012338">
    <property type="entry name" value="Beta-lactam/transpept-like"/>
</dbReference>
<dbReference type="EMBL" id="JADGJW010000615">
    <property type="protein sequence ID" value="KAJ3214506.1"/>
    <property type="molecule type" value="Genomic_DNA"/>
</dbReference>
<dbReference type="InterPro" id="IPR001466">
    <property type="entry name" value="Beta-lactam-related"/>
</dbReference>
<dbReference type="InterPro" id="IPR050491">
    <property type="entry name" value="AmpC-like"/>
</dbReference>
<organism evidence="3 4">
    <name type="scientific">Clydaea vesicula</name>
    <dbReference type="NCBI Taxonomy" id="447962"/>
    <lineage>
        <taxon>Eukaryota</taxon>
        <taxon>Fungi</taxon>
        <taxon>Fungi incertae sedis</taxon>
        <taxon>Chytridiomycota</taxon>
        <taxon>Chytridiomycota incertae sedis</taxon>
        <taxon>Chytridiomycetes</taxon>
        <taxon>Lobulomycetales</taxon>
        <taxon>Lobulomycetaceae</taxon>
        <taxon>Clydaea</taxon>
    </lineage>
</organism>
<dbReference type="PANTHER" id="PTHR46825">
    <property type="entry name" value="D-ALANYL-D-ALANINE-CARBOXYPEPTIDASE/ENDOPEPTIDASE AMPH"/>
    <property type="match status" value="1"/>
</dbReference>
<dbReference type="Gene3D" id="3.40.710.10">
    <property type="entry name" value="DD-peptidase/beta-lactamase superfamily"/>
    <property type="match status" value="1"/>
</dbReference>
<sequence>MQNEEDRKLEPNADKQLKDRLIPKSIFDLEQKIEEIRCFFQPQLAVSIAIVKDGKVFLTKGFGPRIPNKPEQVDEKTLFNIGSITKSFVSLSLASLVSEGKLDFTTPVKNYFKDFKLIDAELTEKINLIHVLTHQTFGGCDQD</sequence>
<evidence type="ECO:0000313" key="4">
    <source>
        <dbReference type="Proteomes" id="UP001211065"/>
    </source>
</evidence>
<feature type="non-terminal residue" evidence="3">
    <location>
        <position position="143"/>
    </location>
</feature>
<name>A0AAD5XWS1_9FUNG</name>
<dbReference type="PANTHER" id="PTHR46825:SF15">
    <property type="entry name" value="BETA-LACTAMASE-RELATED DOMAIN-CONTAINING PROTEIN"/>
    <property type="match status" value="1"/>
</dbReference>
<comment type="similarity">
    <text evidence="1">Belongs to the peptidase S12 family.</text>
</comment>
<proteinExistence type="inferred from homology"/>
<gene>
    <name evidence="3" type="ORF">HK099_006841</name>
</gene>
<protein>
    <recommendedName>
        <fullName evidence="2">Beta-lactamase-related domain-containing protein</fullName>
    </recommendedName>
</protein>
<dbReference type="Pfam" id="PF00144">
    <property type="entry name" value="Beta-lactamase"/>
    <property type="match status" value="1"/>
</dbReference>
<dbReference type="Proteomes" id="UP001211065">
    <property type="component" value="Unassembled WGS sequence"/>
</dbReference>
<evidence type="ECO:0000313" key="3">
    <source>
        <dbReference type="EMBL" id="KAJ3214506.1"/>
    </source>
</evidence>
<dbReference type="AlphaFoldDB" id="A0AAD5XWS1"/>
<evidence type="ECO:0000259" key="2">
    <source>
        <dbReference type="Pfam" id="PF00144"/>
    </source>
</evidence>
<accession>A0AAD5XWS1</accession>